<dbReference type="PRINTS" id="PR01438">
    <property type="entry name" value="UNVRSLSTRESS"/>
</dbReference>
<sequence length="154" mass="16051">MQVIVATDGSKASLSAAQQFKSFADPDKITEVVIVAVVSPLAVVPFENELSHRTPPGSVDEAVNLSFEAEARGATASLMAEFEGWGPAVSRRLRSGSPASEIIKVAEELPADLIVVAAGARGLTATILIGSTAQKLQHSAPCPVLVGRRALHQK</sequence>
<dbReference type="InterPro" id="IPR006015">
    <property type="entry name" value="Universal_stress_UspA"/>
</dbReference>
<evidence type="ECO:0000313" key="5">
    <source>
        <dbReference type="EMBL" id="GAA3692220.1"/>
    </source>
</evidence>
<feature type="domain" description="UspA" evidence="4">
    <location>
        <begin position="2"/>
        <end position="146"/>
    </location>
</feature>
<comment type="caution">
    <text evidence="5">The sequence shown here is derived from an EMBL/GenBank/DDBJ whole genome shotgun (WGS) entry which is preliminary data.</text>
</comment>
<evidence type="ECO:0000256" key="1">
    <source>
        <dbReference type="ARBA" id="ARBA00008791"/>
    </source>
</evidence>
<evidence type="ECO:0000313" key="6">
    <source>
        <dbReference type="Proteomes" id="UP001500051"/>
    </source>
</evidence>
<name>A0ABP7CQD8_9ACTN</name>
<dbReference type="Pfam" id="PF00582">
    <property type="entry name" value="Usp"/>
    <property type="match status" value="1"/>
</dbReference>
<evidence type="ECO:0000256" key="3">
    <source>
        <dbReference type="ARBA" id="ARBA00022840"/>
    </source>
</evidence>
<dbReference type="RefSeq" id="WP_344810630.1">
    <property type="nucleotide sequence ID" value="NZ_BAAAYX010000002.1"/>
</dbReference>
<evidence type="ECO:0000259" key="4">
    <source>
        <dbReference type="Pfam" id="PF00582"/>
    </source>
</evidence>
<reference evidence="6" key="1">
    <citation type="journal article" date="2019" name="Int. J. Syst. Evol. Microbiol.">
        <title>The Global Catalogue of Microorganisms (GCM) 10K type strain sequencing project: providing services to taxonomists for standard genome sequencing and annotation.</title>
        <authorList>
            <consortium name="The Broad Institute Genomics Platform"/>
            <consortium name="The Broad Institute Genome Sequencing Center for Infectious Disease"/>
            <person name="Wu L."/>
            <person name="Ma J."/>
        </authorList>
    </citation>
    <scope>NUCLEOTIDE SEQUENCE [LARGE SCALE GENOMIC DNA]</scope>
    <source>
        <strain evidence="6">JCM 16548</strain>
    </source>
</reference>
<dbReference type="InterPro" id="IPR006016">
    <property type="entry name" value="UspA"/>
</dbReference>
<dbReference type="SUPFAM" id="SSF52402">
    <property type="entry name" value="Adenine nucleotide alpha hydrolases-like"/>
    <property type="match status" value="1"/>
</dbReference>
<keyword evidence="2" id="KW-0547">Nucleotide-binding</keyword>
<dbReference type="EMBL" id="BAAAYX010000002">
    <property type="protein sequence ID" value="GAA3692220.1"/>
    <property type="molecule type" value="Genomic_DNA"/>
</dbReference>
<accession>A0ABP7CQD8</accession>
<dbReference type="InterPro" id="IPR014729">
    <property type="entry name" value="Rossmann-like_a/b/a_fold"/>
</dbReference>
<dbReference type="Proteomes" id="UP001500051">
    <property type="component" value="Unassembled WGS sequence"/>
</dbReference>
<comment type="similarity">
    <text evidence="1">Belongs to the universal stress protein A family.</text>
</comment>
<evidence type="ECO:0000256" key="2">
    <source>
        <dbReference type="ARBA" id="ARBA00022741"/>
    </source>
</evidence>
<organism evidence="5 6">
    <name type="scientific">Microlunatus aurantiacus</name>
    <dbReference type="NCBI Taxonomy" id="446786"/>
    <lineage>
        <taxon>Bacteria</taxon>
        <taxon>Bacillati</taxon>
        <taxon>Actinomycetota</taxon>
        <taxon>Actinomycetes</taxon>
        <taxon>Propionibacteriales</taxon>
        <taxon>Propionibacteriaceae</taxon>
        <taxon>Microlunatus</taxon>
    </lineage>
</organism>
<dbReference type="CDD" id="cd00293">
    <property type="entry name" value="USP-like"/>
    <property type="match status" value="1"/>
</dbReference>
<keyword evidence="6" id="KW-1185">Reference proteome</keyword>
<gene>
    <name evidence="5" type="ORF">GCM10022204_04460</name>
</gene>
<protein>
    <recommendedName>
        <fullName evidence="4">UspA domain-containing protein</fullName>
    </recommendedName>
</protein>
<keyword evidence="3" id="KW-0067">ATP-binding</keyword>
<dbReference type="PANTHER" id="PTHR46268">
    <property type="entry name" value="STRESS RESPONSE PROTEIN NHAX"/>
    <property type="match status" value="1"/>
</dbReference>
<dbReference type="PANTHER" id="PTHR46268:SF27">
    <property type="entry name" value="UNIVERSAL STRESS PROTEIN RV2623"/>
    <property type="match status" value="1"/>
</dbReference>
<dbReference type="Gene3D" id="3.40.50.620">
    <property type="entry name" value="HUPs"/>
    <property type="match status" value="1"/>
</dbReference>
<proteinExistence type="inferred from homology"/>